<sequence>MQDELVEQQTQGTFVGQEPTEYSGQYEVLVDGDPPRIVVVGRVLEGRQTVHGVPILPQHVRVTIDKVQDPQAQVPVPTSEIHFVWEAIGTFISWPRALIMSHIATPEFIRPHKQPMHEPIIDEDDDLAEAEDDPLAKLMTKLPRLNKGPVEVYWDNRVFGIPHVPVYIIFNDALEIIGGDRMLNISILQLWCMYMDRVIVDQGRSSMYEFVEPQTIQPSGNTIESKQKYLETWMVSLAADAHHSQTMGSTCCCCLGQEATAEAETLGRFSIPTARRFKGRRK</sequence>
<name>A0A0L9UXR8_PHAAN</name>
<dbReference type="PANTHER" id="PTHR33018:SF34">
    <property type="entry name" value="OS02G0472350 PROTEIN"/>
    <property type="match status" value="1"/>
</dbReference>
<evidence type="ECO:0000259" key="1">
    <source>
        <dbReference type="Pfam" id="PF26133"/>
    </source>
</evidence>
<organism evidence="2 3">
    <name type="scientific">Phaseolus angularis</name>
    <name type="common">Azuki bean</name>
    <name type="synonym">Vigna angularis</name>
    <dbReference type="NCBI Taxonomy" id="3914"/>
    <lineage>
        <taxon>Eukaryota</taxon>
        <taxon>Viridiplantae</taxon>
        <taxon>Streptophyta</taxon>
        <taxon>Embryophyta</taxon>
        <taxon>Tracheophyta</taxon>
        <taxon>Spermatophyta</taxon>
        <taxon>Magnoliopsida</taxon>
        <taxon>eudicotyledons</taxon>
        <taxon>Gunneridae</taxon>
        <taxon>Pentapetalae</taxon>
        <taxon>rosids</taxon>
        <taxon>fabids</taxon>
        <taxon>Fabales</taxon>
        <taxon>Fabaceae</taxon>
        <taxon>Papilionoideae</taxon>
        <taxon>50 kb inversion clade</taxon>
        <taxon>NPAAA clade</taxon>
        <taxon>indigoferoid/millettioid clade</taxon>
        <taxon>Phaseoleae</taxon>
        <taxon>Vigna</taxon>
    </lineage>
</organism>
<evidence type="ECO:0000313" key="3">
    <source>
        <dbReference type="Proteomes" id="UP000053144"/>
    </source>
</evidence>
<evidence type="ECO:0000313" key="2">
    <source>
        <dbReference type="EMBL" id="KOM47372.1"/>
    </source>
</evidence>
<proteinExistence type="predicted"/>
<dbReference type="EMBL" id="CM003377">
    <property type="protein sequence ID" value="KOM47372.1"/>
    <property type="molecule type" value="Genomic_DNA"/>
</dbReference>
<reference evidence="3" key="1">
    <citation type="journal article" date="2015" name="Proc. Natl. Acad. Sci. U.S.A.">
        <title>Genome sequencing of adzuki bean (Vigna angularis) provides insight into high starch and low fat accumulation and domestication.</title>
        <authorList>
            <person name="Yang K."/>
            <person name="Tian Z."/>
            <person name="Chen C."/>
            <person name="Luo L."/>
            <person name="Zhao B."/>
            <person name="Wang Z."/>
            <person name="Yu L."/>
            <person name="Li Y."/>
            <person name="Sun Y."/>
            <person name="Li W."/>
            <person name="Chen Y."/>
            <person name="Li Y."/>
            <person name="Zhang Y."/>
            <person name="Ai D."/>
            <person name="Zhao J."/>
            <person name="Shang C."/>
            <person name="Ma Y."/>
            <person name="Wu B."/>
            <person name="Wang M."/>
            <person name="Gao L."/>
            <person name="Sun D."/>
            <person name="Zhang P."/>
            <person name="Guo F."/>
            <person name="Wang W."/>
            <person name="Li Y."/>
            <person name="Wang J."/>
            <person name="Varshney R.K."/>
            <person name="Wang J."/>
            <person name="Ling H.Q."/>
            <person name="Wan P."/>
        </authorList>
    </citation>
    <scope>NUCLEOTIDE SEQUENCE</scope>
    <source>
        <strain evidence="3">cv. Jingnong 6</strain>
    </source>
</reference>
<dbReference type="AlphaFoldDB" id="A0A0L9UXR8"/>
<dbReference type="Proteomes" id="UP000053144">
    <property type="component" value="Chromosome 7"/>
</dbReference>
<protein>
    <recommendedName>
        <fullName evidence="1">DUF8039 domain-containing protein</fullName>
    </recommendedName>
</protein>
<dbReference type="InterPro" id="IPR058352">
    <property type="entry name" value="DUF8039"/>
</dbReference>
<dbReference type="STRING" id="3914.A0A0L9UXR8"/>
<dbReference type="PANTHER" id="PTHR33018">
    <property type="entry name" value="OS10G0338966 PROTEIN-RELATED"/>
    <property type="match status" value="1"/>
</dbReference>
<accession>A0A0L9UXR8</accession>
<dbReference type="Pfam" id="PF26133">
    <property type="entry name" value="DUF8039"/>
    <property type="match status" value="1"/>
</dbReference>
<dbReference type="Gramene" id="KOM47372">
    <property type="protein sequence ID" value="KOM47372"/>
    <property type="gene ID" value="LR48_Vigan07g107600"/>
</dbReference>
<gene>
    <name evidence="2" type="ORF">LR48_Vigan07g107600</name>
</gene>
<feature type="domain" description="DUF8039" evidence="1">
    <location>
        <begin position="42"/>
        <end position="100"/>
    </location>
</feature>